<evidence type="ECO:0000313" key="3">
    <source>
        <dbReference type="Proteomes" id="UP000324222"/>
    </source>
</evidence>
<name>A0A5B7HFT7_PORTR</name>
<dbReference type="AlphaFoldDB" id="A0A5B7HFT7"/>
<feature type="compositionally biased region" description="Acidic residues" evidence="1">
    <location>
        <begin position="36"/>
        <end position="49"/>
    </location>
</feature>
<proteinExistence type="predicted"/>
<reference evidence="2 3" key="1">
    <citation type="submission" date="2019-05" db="EMBL/GenBank/DDBJ databases">
        <title>Another draft genome of Portunus trituberculatus and its Hox gene families provides insights of decapod evolution.</title>
        <authorList>
            <person name="Jeong J.-H."/>
            <person name="Song I."/>
            <person name="Kim S."/>
            <person name="Choi T."/>
            <person name="Kim D."/>
            <person name="Ryu S."/>
            <person name="Kim W."/>
        </authorList>
    </citation>
    <scope>NUCLEOTIDE SEQUENCE [LARGE SCALE GENOMIC DNA]</scope>
    <source>
        <tissue evidence="2">Muscle</tissue>
    </source>
</reference>
<organism evidence="2 3">
    <name type="scientific">Portunus trituberculatus</name>
    <name type="common">Swimming crab</name>
    <name type="synonym">Neptunus trituberculatus</name>
    <dbReference type="NCBI Taxonomy" id="210409"/>
    <lineage>
        <taxon>Eukaryota</taxon>
        <taxon>Metazoa</taxon>
        <taxon>Ecdysozoa</taxon>
        <taxon>Arthropoda</taxon>
        <taxon>Crustacea</taxon>
        <taxon>Multicrustacea</taxon>
        <taxon>Malacostraca</taxon>
        <taxon>Eumalacostraca</taxon>
        <taxon>Eucarida</taxon>
        <taxon>Decapoda</taxon>
        <taxon>Pleocyemata</taxon>
        <taxon>Brachyura</taxon>
        <taxon>Eubrachyura</taxon>
        <taxon>Portunoidea</taxon>
        <taxon>Portunidae</taxon>
        <taxon>Portuninae</taxon>
        <taxon>Portunus</taxon>
    </lineage>
</organism>
<dbReference type="EMBL" id="VSRR010033216">
    <property type="protein sequence ID" value="MPC71621.1"/>
    <property type="molecule type" value="Genomic_DNA"/>
</dbReference>
<protein>
    <submittedName>
        <fullName evidence="2">Uncharacterized protein</fullName>
    </submittedName>
</protein>
<feature type="region of interest" description="Disordered" evidence="1">
    <location>
        <begin position="1"/>
        <end position="57"/>
    </location>
</feature>
<keyword evidence="3" id="KW-1185">Reference proteome</keyword>
<evidence type="ECO:0000256" key="1">
    <source>
        <dbReference type="SAM" id="MobiDB-lite"/>
    </source>
</evidence>
<evidence type="ECO:0000313" key="2">
    <source>
        <dbReference type="EMBL" id="MPC71621.1"/>
    </source>
</evidence>
<dbReference type="Proteomes" id="UP000324222">
    <property type="component" value="Unassembled WGS sequence"/>
</dbReference>
<gene>
    <name evidence="2" type="ORF">E2C01_065905</name>
</gene>
<sequence length="57" mass="6498">MPFLLVGNLDGDNAQPHQQALRNTLRTEGADQGKEVEEEEQEKEDEDENKGENENEE</sequence>
<feature type="compositionally biased region" description="Polar residues" evidence="1">
    <location>
        <begin position="15"/>
        <end position="26"/>
    </location>
</feature>
<comment type="caution">
    <text evidence="2">The sequence shown here is derived from an EMBL/GenBank/DDBJ whole genome shotgun (WGS) entry which is preliminary data.</text>
</comment>
<accession>A0A5B7HFT7</accession>